<gene>
    <name evidence="1" type="ORF">MNBD_GAMMA09-2487</name>
</gene>
<evidence type="ECO:0008006" key="2">
    <source>
        <dbReference type="Google" id="ProtNLM"/>
    </source>
</evidence>
<organism evidence="1">
    <name type="scientific">hydrothermal vent metagenome</name>
    <dbReference type="NCBI Taxonomy" id="652676"/>
    <lineage>
        <taxon>unclassified sequences</taxon>
        <taxon>metagenomes</taxon>
        <taxon>ecological metagenomes</taxon>
    </lineage>
</organism>
<evidence type="ECO:0000313" key="1">
    <source>
        <dbReference type="EMBL" id="VAW69833.1"/>
    </source>
</evidence>
<proteinExistence type="predicted"/>
<accession>A0A3B0Y075</accession>
<dbReference type="AlphaFoldDB" id="A0A3B0Y075"/>
<name>A0A3B0Y075_9ZZZZ</name>
<dbReference type="EMBL" id="UOFI01000178">
    <property type="protein sequence ID" value="VAW69833.1"/>
    <property type="molecule type" value="Genomic_DNA"/>
</dbReference>
<reference evidence="1" key="1">
    <citation type="submission" date="2018-06" db="EMBL/GenBank/DDBJ databases">
        <authorList>
            <person name="Zhirakovskaya E."/>
        </authorList>
    </citation>
    <scope>NUCLEOTIDE SEQUENCE</scope>
</reference>
<protein>
    <recommendedName>
        <fullName evidence="2">Outer membrane beta-barrel domain-containing protein</fullName>
    </recommendedName>
</protein>
<sequence>MEGRIRSLLLSCIYFSLTIVSLSAHCAELEVEQVTKPVIQPEIERMDFQEARINVDSIEVILSFGLLSIEDFGTNSFLGAKLAYRVSENFFVDAEFGSSKAGQSSFDISNPGLPVLSTDDKNYSFYLINIGYDIFPGESFVTRNTTFNTAFYLISGAGNTKFAGGDNFTFSWGFGYRVVANNYMTAYFDLRDHTFELDVFGDAKRTNNIEISLGVGFYF</sequence>
<dbReference type="NCBIfam" id="TIGR04565">
    <property type="entry name" value="OMP_myx_plus"/>
    <property type="match status" value="1"/>
</dbReference>
<dbReference type="InterPro" id="IPR030820">
    <property type="entry name" value="OMP_myx_plus_Proteobacteria"/>
</dbReference>